<keyword evidence="4" id="KW-0810">Translation regulation</keyword>
<dbReference type="InterPro" id="IPR001313">
    <property type="entry name" value="Pumilio_RNA-bd_rpt"/>
</dbReference>
<feature type="domain" description="PUM-HD" evidence="8">
    <location>
        <begin position="340"/>
        <end position="683"/>
    </location>
</feature>
<evidence type="ECO:0000259" key="8">
    <source>
        <dbReference type="PROSITE" id="PS50303"/>
    </source>
</evidence>
<sequence length="686" mass="76963">MEGISFSGHMEEDSFPWWFRPPSSVETINQRNIAVENHNNNMTSSYVQGIQSSQPQVILINPNQQPQNQLPQNPTSPQVILLTPTGPTQQQQQPPPPPQNNLDQNLTSPQDIFQTPTTQPRNQLIDFRYNHVNPPRGCGINGSLTEYAAVEYRNMYADSNPAAAFDNVFDVQSLETGLGRLNLSATPRPSGQFLGTNWDMWYNDGVSLPSYYDYNGGSQYNMPYFTMENQVDNGLQTSLERSRISPFMVNDGLEDRRLRPSSHSCSSNGFLSSLDLRSQRNGVRSVNGDLGSQRRGGRSINGFLGSQRSGRRSVNGDLGSQRSSTGGRSFNGDLGSGGGFSFNILSNPRSQQHRAYSLEEVRGLVCRMAKDPQARCFLEEKIVERNQAFTDLIFSEVMKSHDLLDLIVDHNAHHLMQKLVVVLNEDQMNKFILSITNFDRRFLGICDHVYGTYVMQKLLEGSLTPMHKSLLVSTLKNIASILSKTQHGHHVIMQCLRRFSNDFTKDLVEEIVVNSVGLATNKSGCCVLQHCIEHVREGEQKGRLIAEIVNNAVILSGDAYGNYVIQNILDTVPQVVNDVIAQLAGSFIALSTSRFGSNVVEKCMKNADEEQSTAIMLEILSHHDVMEIAKNNYGNYVIQAIWRNSLGRPLIRNTLHRLIQSNYFYLRSHMYGRRVVETVTGNKIVR</sequence>
<dbReference type="GO" id="GO:0005737">
    <property type="term" value="C:cytoplasm"/>
    <property type="evidence" value="ECO:0007669"/>
    <property type="project" value="UniProtKB-SubCell"/>
</dbReference>
<evidence type="ECO:0000256" key="4">
    <source>
        <dbReference type="ARBA" id="ARBA00022845"/>
    </source>
</evidence>
<keyword evidence="5" id="KW-0694">RNA-binding</keyword>
<evidence type="ECO:0000256" key="5">
    <source>
        <dbReference type="ARBA" id="ARBA00022884"/>
    </source>
</evidence>
<dbReference type="SMART" id="SM00025">
    <property type="entry name" value="Pumilio"/>
    <property type="match status" value="8"/>
</dbReference>
<organism evidence="9 10">
    <name type="scientific">Dipteronia dyeriana</name>
    <dbReference type="NCBI Taxonomy" id="168575"/>
    <lineage>
        <taxon>Eukaryota</taxon>
        <taxon>Viridiplantae</taxon>
        <taxon>Streptophyta</taxon>
        <taxon>Embryophyta</taxon>
        <taxon>Tracheophyta</taxon>
        <taxon>Spermatophyta</taxon>
        <taxon>Magnoliopsida</taxon>
        <taxon>eudicotyledons</taxon>
        <taxon>Gunneridae</taxon>
        <taxon>Pentapetalae</taxon>
        <taxon>rosids</taxon>
        <taxon>malvids</taxon>
        <taxon>Sapindales</taxon>
        <taxon>Sapindaceae</taxon>
        <taxon>Hippocastanoideae</taxon>
        <taxon>Acereae</taxon>
        <taxon>Dipteronia</taxon>
    </lineage>
</organism>
<feature type="region of interest" description="Disordered" evidence="7">
    <location>
        <begin position="64"/>
        <end position="117"/>
    </location>
</feature>
<dbReference type="GO" id="GO:0003729">
    <property type="term" value="F:mRNA binding"/>
    <property type="evidence" value="ECO:0007669"/>
    <property type="project" value="TreeGrafter"/>
</dbReference>
<dbReference type="Proteomes" id="UP001280121">
    <property type="component" value="Unassembled WGS sequence"/>
</dbReference>
<feature type="repeat" description="Pumilio" evidence="6">
    <location>
        <begin position="510"/>
        <end position="546"/>
    </location>
</feature>
<dbReference type="Gene3D" id="1.25.10.10">
    <property type="entry name" value="Leucine-rich Repeat Variant"/>
    <property type="match status" value="1"/>
</dbReference>
<feature type="compositionally biased region" description="Polar residues" evidence="7">
    <location>
        <begin position="318"/>
        <end position="328"/>
    </location>
</feature>
<feature type="repeat" description="Pumilio" evidence="6">
    <location>
        <begin position="396"/>
        <end position="434"/>
    </location>
</feature>
<feature type="repeat" description="Pumilio" evidence="6">
    <location>
        <begin position="547"/>
        <end position="570"/>
    </location>
</feature>
<evidence type="ECO:0000256" key="3">
    <source>
        <dbReference type="ARBA" id="ARBA00022737"/>
    </source>
</evidence>
<dbReference type="PROSITE" id="PS50303">
    <property type="entry name" value="PUM_HD"/>
    <property type="match status" value="1"/>
</dbReference>
<evidence type="ECO:0000313" key="9">
    <source>
        <dbReference type="EMBL" id="KAK2664934.1"/>
    </source>
</evidence>
<protein>
    <recommendedName>
        <fullName evidence="8">PUM-HD domain-containing protein</fullName>
    </recommendedName>
</protein>
<dbReference type="EMBL" id="JANJYI010000001">
    <property type="protein sequence ID" value="KAK2664934.1"/>
    <property type="molecule type" value="Genomic_DNA"/>
</dbReference>
<dbReference type="SUPFAM" id="SSF48371">
    <property type="entry name" value="ARM repeat"/>
    <property type="match status" value="1"/>
</dbReference>
<evidence type="ECO:0000256" key="7">
    <source>
        <dbReference type="SAM" id="MobiDB-lite"/>
    </source>
</evidence>
<dbReference type="GO" id="GO:0006417">
    <property type="term" value="P:regulation of translation"/>
    <property type="evidence" value="ECO:0007669"/>
    <property type="project" value="UniProtKB-KW"/>
</dbReference>
<dbReference type="InterPro" id="IPR033133">
    <property type="entry name" value="PUM-HD"/>
</dbReference>
<dbReference type="PROSITE" id="PS50302">
    <property type="entry name" value="PUM"/>
    <property type="match status" value="5"/>
</dbReference>
<dbReference type="Pfam" id="PF00806">
    <property type="entry name" value="PUF"/>
    <property type="match status" value="6"/>
</dbReference>
<keyword evidence="3" id="KW-0677">Repeat</keyword>
<dbReference type="PANTHER" id="PTHR12537">
    <property type="entry name" value="RNA BINDING PROTEIN PUMILIO-RELATED"/>
    <property type="match status" value="1"/>
</dbReference>
<feature type="repeat" description="Pumilio" evidence="6">
    <location>
        <begin position="437"/>
        <end position="473"/>
    </location>
</feature>
<feature type="compositionally biased region" description="Polar residues" evidence="7">
    <location>
        <begin position="108"/>
        <end position="117"/>
    </location>
</feature>
<evidence type="ECO:0000256" key="6">
    <source>
        <dbReference type="PROSITE-ProRule" id="PRU00317"/>
    </source>
</evidence>
<feature type="repeat" description="Pumilio" evidence="6">
    <location>
        <begin position="582"/>
        <end position="618"/>
    </location>
</feature>
<keyword evidence="10" id="KW-1185">Reference proteome</keyword>
<feature type="compositionally biased region" description="Low complexity" evidence="7">
    <location>
        <begin position="64"/>
        <end position="73"/>
    </location>
</feature>
<feature type="region of interest" description="Disordered" evidence="7">
    <location>
        <begin position="282"/>
        <end position="334"/>
    </location>
</feature>
<keyword evidence="2" id="KW-0963">Cytoplasm</keyword>
<evidence type="ECO:0000256" key="1">
    <source>
        <dbReference type="ARBA" id="ARBA00004496"/>
    </source>
</evidence>
<evidence type="ECO:0000256" key="2">
    <source>
        <dbReference type="ARBA" id="ARBA00022490"/>
    </source>
</evidence>
<accession>A0AAD9XSE9</accession>
<dbReference type="AlphaFoldDB" id="A0AAD9XSE9"/>
<comment type="caution">
    <text evidence="9">The sequence shown here is derived from an EMBL/GenBank/DDBJ whole genome shotgun (WGS) entry which is preliminary data.</text>
</comment>
<dbReference type="InterPro" id="IPR011989">
    <property type="entry name" value="ARM-like"/>
</dbReference>
<proteinExistence type="predicted"/>
<name>A0AAD9XSE9_9ROSI</name>
<dbReference type="PANTHER" id="PTHR12537:SF129">
    <property type="entry name" value="PUMILIO HOMOLOG 15-LIKE"/>
    <property type="match status" value="1"/>
</dbReference>
<evidence type="ECO:0000313" key="10">
    <source>
        <dbReference type="Proteomes" id="UP001280121"/>
    </source>
</evidence>
<reference evidence="9" key="1">
    <citation type="journal article" date="2023" name="Plant J.">
        <title>Genome sequences and population genomics provide insights into the demographic history, inbreeding, and mutation load of two 'living fossil' tree species of Dipteronia.</title>
        <authorList>
            <person name="Feng Y."/>
            <person name="Comes H.P."/>
            <person name="Chen J."/>
            <person name="Zhu S."/>
            <person name="Lu R."/>
            <person name="Zhang X."/>
            <person name="Li P."/>
            <person name="Qiu J."/>
            <person name="Olsen K.M."/>
            <person name="Qiu Y."/>
        </authorList>
    </citation>
    <scope>NUCLEOTIDE SEQUENCE</scope>
    <source>
        <strain evidence="9">KIB01</strain>
    </source>
</reference>
<feature type="compositionally biased region" description="Low complexity" evidence="7">
    <location>
        <begin position="81"/>
        <end position="92"/>
    </location>
</feature>
<gene>
    <name evidence="9" type="ORF">Ddye_003508</name>
</gene>
<comment type="subcellular location">
    <subcellularLocation>
        <location evidence="1">Cytoplasm</location>
    </subcellularLocation>
</comment>
<dbReference type="InterPro" id="IPR016024">
    <property type="entry name" value="ARM-type_fold"/>
</dbReference>